<dbReference type="PANTHER" id="PTHR43204">
    <property type="entry name" value="ABC TRANSPORTER I FAMILY MEMBER 6, CHLOROPLASTIC"/>
    <property type="match status" value="1"/>
</dbReference>
<dbReference type="PROSITE" id="PS50893">
    <property type="entry name" value="ABC_TRANSPORTER_2"/>
    <property type="match status" value="1"/>
</dbReference>
<protein>
    <submittedName>
        <fullName evidence="5">Fe-S cluster assembly ATPase SufC</fullName>
    </submittedName>
</protein>
<dbReference type="Proteomes" id="UP000824161">
    <property type="component" value="Unassembled WGS sequence"/>
</dbReference>
<comment type="similarity">
    <text evidence="1">Belongs to the ABC transporter superfamily. Ycf16 family.</text>
</comment>
<dbReference type="InterPro" id="IPR003593">
    <property type="entry name" value="AAA+_ATPase"/>
</dbReference>
<evidence type="ECO:0000313" key="6">
    <source>
        <dbReference type="Proteomes" id="UP000824161"/>
    </source>
</evidence>
<dbReference type="InterPro" id="IPR010230">
    <property type="entry name" value="FeS-cluster_ATPase_SufC"/>
</dbReference>
<evidence type="ECO:0000256" key="1">
    <source>
        <dbReference type="ARBA" id="ARBA00006216"/>
    </source>
</evidence>
<sequence>MLEIKDLKARVEDGEEILKGIDLTVRPGEVHAIMGPNGSGKSTLSSVIAGNPKFEKTAGSITFLGEDLDGLSPEERAHRGIFLSFQYPVEIPGVSVNNFIKTAINEKRKSLGLPEMPPGELLKFIREKAALVELDPQFLSRSLNEGFSGGEKKRAEIFQMAALQPRLAILDETDSGLDIDALRIVASGVNRLKSPENATIVITHYQRLLDYIVPDYVHVLYKGRIIRTGDKSLALELEERGYDWLIKDEN</sequence>
<dbReference type="CDD" id="cd03217">
    <property type="entry name" value="ABC_FeS_Assembly"/>
    <property type="match status" value="1"/>
</dbReference>
<keyword evidence="2" id="KW-0547">Nucleotide-binding</keyword>
<dbReference type="AlphaFoldDB" id="A0A9D1KTX9"/>
<accession>A0A9D1KTX9</accession>
<dbReference type="SUPFAM" id="SSF52540">
    <property type="entry name" value="P-loop containing nucleoside triphosphate hydrolases"/>
    <property type="match status" value="1"/>
</dbReference>
<dbReference type="InterPro" id="IPR003439">
    <property type="entry name" value="ABC_transporter-like_ATP-bd"/>
</dbReference>
<reference evidence="5" key="2">
    <citation type="journal article" date="2021" name="PeerJ">
        <title>Extensive microbial diversity within the chicken gut microbiome revealed by metagenomics and culture.</title>
        <authorList>
            <person name="Gilroy R."/>
            <person name="Ravi A."/>
            <person name="Getino M."/>
            <person name="Pursley I."/>
            <person name="Horton D.L."/>
            <person name="Alikhan N.F."/>
            <person name="Baker D."/>
            <person name="Gharbi K."/>
            <person name="Hall N."/>
            <person name="Watson M."/>
            <person name="Adriaenssens E.M."/>
            <person name="Foster-Nyarko E."/>
            <person name="Jarju S."/>
            <person name="Secka A."/>
            <person name="Antonio M."/>
            <person name="Oren A."/>
            <person name="Chaudhuri R.R."/>
            <person name="La Ragione R."/>
            <person name="Hildebrand F."/>
            <person name="Pallen M.J."/>
        </authorList>
    </citation>
    <scope>NUCLEOTIDE SEQUENCE</scope>
    <source>
        <strain evidence="5">1383</strain>
    </source>
</reference>
<dbReference type="Pfam" id="PF00005">
    <property type="entry name" value="ABC_tran"/>
    <property type="match status" value="1"/>
</dbReference>
<evidence type="ECO:0000313" key="5">
    <source>
        <dbReference type="EMBL" id="HIT97834.1"/>
    </source>
</evidence>
<name>A0A9D1KTX9_9FLAO</name>
<organism evidence="5 6">
    <name type="scientific">Candidatus Merdimorpha stercoravium</name>
    <dbReference type="NCBI Taxonomy" id="2840863"/>
    <lineage>
        <taxon>Bacteria</taxon>
        <taxon>Pseudomonadati</taxon>
        <taxon>Bacteroidota</taxon>
        <taxon>Flavobacteriia</taxon>
        <taxon>Flavobacteriales</taxon>
        <taxon>Candidatus Merdimorpha</taxon>
    </lineage>
</organism>
<dbReference type="GO" id="GO:0016887">
    <property type="term" value="F:ATP hydrolysis activity"/>
    <property type="evidence" value="ECO:0007669"/>
    <property type="project" value="InterPro"/>
</dbReference>
<evidence type="ECO:0000256" key="2">
    <source>
        <dbReference type="ARBA" id="ARBA00022741"/>
    </source>
</evidence>
<gene>
    <name evidence="5" type="primary">sufC</name>
    <name evidence="5" type="ORF">IAC44_03250</name>
</gene>
<keyword evidence="3" id="KW-0067">ATP-binding</keyword>
<dbReference type="EMBL" id="DVLY01000076">
    <property type="protein sequence ID" value="HIT97834.1"/>
    <property type="molecule type" value="Genomic_DNA"/>
</dbReference>
<dbReference type="PANTHER" id="PTHR43204:SF1">
    <property type="entry name" value="ABC TRANSPORTER I FAMILY MEMBER 6, CHLOROPLASTIC"/>
    <property type="match status" value="1"/>
</dbReference>
<comment type="caution">
    <text evidence="5">The sequence shown here is derived from an EMBL/GenBank/DDBJ whole genome shotgun (WGS) entry which is preliminary data.</text>
</comment>
<proteinExistence type="inferred from homology"/>
<dbReference type="GO" id="GO:0005524">
    <property type="term" value="F:ATP binding"/>
    <property type="evidence" value="ECO:0007669"/>
    <property type="project" value="UniProtKB-KW"/>
</dbReference>
<dbReference type="SMART" id="SM00382">
    <property type="entry name" value="AAA"/>
    <property type="match status" value="1"/>
</dbReference>
<feature type="domain" description="ABC transporter" evidence="4">
    <location>
        <begin position="2"/>
        <end position="247"/>
    </location>
</feature>
<evidence type="ECO:0000256" key="3">
    <source>
        <dbReference type="ARBA" id="ARBA00022840"/>
    </source>
</evidence>
<reference evidence="5" key="1">
    <citation type="submission" date="2020-10" db="EMBL/GenBank/DDBJ databases">
        <authorList>
            <person name="Gilroy R."/>
        </authorList>
    </citation>
    <scope>NUCLEOTIDE SEQUENCE</scope>
    <source>
        <strain evidence="5">1383</strain>
    </source>
</reference>
<dbReference type="Gene3D" id="3.40.50.300">
    <property type="entry name" value="P-loop containing nucleotide triphosphate hydrolases"/>
    <property type="match status" value="1"/>
</dbReference>
<evidence type="ECO:0000259" key="4">
    <source>
        <dbReference type="PROSITE" id="PS50893"/>
    </source>
</evidence>
<dbReference type="InterPro" id="IPR027417">
    <property type="entry name" value="P-loop_NTPase"/>
</dbReference>
<dbReference type="NCBIfam" id="TIGR01978">
    <property type="entry name" value="sufC"/>
    <property type="match status" value="1"/>
</dbReference>